<evidence type="ECO:0000259" key="1">
    <source>
        <dbReference type="Pfam" id="PF06628"/>
    </source>
</evidence>
<dbReference type="InterPro" id="IPR010582">
    <property type="entry name" value="Catalase_immune_responsive"/>
</dbReference>
<keyword evidence="3" id="KW-1185">Reference proteome</keyword>
<dbReference type="KEGG" id="amij:EQM06_06465"/>
<protein>
    <recommendedName>
        <fullName evidence="1">Catalase immune-responsive domain-containing protein</fullName>
    </recommendedName>
</protein>
<accession>A0A410PVF2</accession>
<dbReference type="InterPro" id="IPR020835">
    <property type="entry name" value="Catalase_sf"/>
</dbReference>
<dbReference type="Proteomes" id="UP000287601">
    <property type="component" value="Chromosome"/>
</dbReference>
<evidence type="ECO:0000313" key="2">
    <source>
        <dbReference type="EMBL" id="QAT42905.1"/>
    </source>
</evidence>
<dbReference type="Gene3D" id="2.40.180.10">
    <property type="entry name" value="Catalase core domain"/>
    <property type="match status" value="1"/>
</dbReference>
<dbReference type="AlphaFoldDB" id="A0A410PVF2"/>
<dbReference type="GO" id="GO:0020037">
    <property type="term" value="F:heme binding"/>
    <property type="evidence" value="ECO:0007669"/>
    <property type="project" value="InterPro"/>
</dbReference>
<reference evidence="2 3" key="1">
    <citation type="submission" date="2019-01" db="EMBL/GenBank/DDBJ databases">
        <title>Draft genomes of a novel of Aminipila strains.</title>
        <authorList>
            <person name="Ma S."/>
        </authorList>
    </citation>
    <scope>NUCLEOTIDE SEQUENCE [LARGE SCALE GENOMIC DNA]</scope>
    <source>
        <strain evidence="3">JN-39</strain>
    </source>
</reference>
<proteinExistence type="predicted"/>
<feature type="domain" description="Catalase immune-responsive" evidence="1">
    <location>
        <begin position="16"/>
        <end position="72"/>
    </location>
</feature>
<dbReference type="Pfam" id="PF06628">
    <property type="entry name" value="Catalase-rel"/>
    <property type="match status" value="1"/>
</dbReference>
<name>A0A410PVF2_9FIRM</name>
<gene>
    <name evidence="2" type="ORF">EQM06_06465</name>
</gene>
<evidence type="ECO:0000313" key="3">
    <source>
        <dbReference type="Proteomes" id="UP000287601"/>
    </source>
</evidence>
<dbReference type="SUPFAM" id="SSF56634">
    <property type="entry name" value="Heme-dependent catalase-like"/>
    <property type="match status" value="1"/>
</dbReference>
<sequence length="72" mass="8144">MRNGETGGGRNMELVYQQANDSLKAFSTADKEALVYNLVESLMFISDEVQEKVVECLKFVNEELGDTIQRQL</sequence>
<dbReference type="EMBL" id="CP035281">
    <property type="protein sequence ID" value="QAT42905.1"/>
    <property type="molecule type" value="Genomic_DNA"/>
</dbReference>
<organism evidence="2 3">
    <name type="scientific">Aminipila luticellarii</name>
    <dbReference type="NCBI Taxonomy" id="2507160"/>
    <lineage>
        <taxon>Bacteria</taxon>
        <taxon>Bacillati</taxon>
        <taxon>Bacillota</taxon>
        <taxon>Clostridia</taxon>
        <taxon>Peptostreptococcales</taxon>
        <taxon>Anaerovoracaceae</taxon>
        <taxon>Aminipila</taxon>
    </lineage>
</organism>